<evidence type="ECO:0000313" key="1">
    <source>
        <dbReference type="EMBL" id="OLF12984.1"/>
    </source>
</evidence>
<protein>
    <submittedName>
        <fullName evidence="1">Uncharacterized protein</fullName>
    </submittedName>
</protein>
<comment type="caution">
    <text evidence="1">The sequence shown here is derived from an EMBL/GenBank/DDBJ whole genome shotgun (WGS) entry which is preliminary data.</text>
</comment>
<organism evidence="1 2">
    <name type="scientific">Actinophytocola xinjiangensis</name>
    <dbReference type="NCBI Taxonomy" id="485602"/>
    <lineage>
        <taxon>Bacteria</taxon>
        <taxon>Bacillati</taxon>
        <taxon>Actinomycetota</taxon>
        <taxon>Actinomycetes</taxon>
        <taxon>Pseudonocardiales</taxon>
        <taxon>Pseudonocardiaceae</taxon>
    </lineage>
</organism>
<proteinExistence type="predicted"/>
<name>A0A7Z1B0T6_9PSEU</name>
<accession>A0A7Z1B0T6</accession>
<dbReference type="AlphaFoldDB" id="A0A7Z1B0T6"/>
<dbReference type="RefSeq" id="WP_075131893.1">
    <property type="nucleotide sequence ID" value="NZ_MSIF01000002.1"/>
</dbReference>
<keyword evidence="2" id="KW-1185">Reference proteome</keyword>
<sequence length="263" mass="30208">MGWFRRKCPIDAEVGTWIEESFAWFRKEFGDDPLHADPLLPTPAVIPRDYSGTADEVRTLFDALRERLSVDPSVVRLTFQDEDLAALISTVGVTRPPVECYRREQGLVLVQVDSYYAADPFRIVARLAHQLAHVRLLGEERVTTRRRDHEQLADLLTVYYGAGVFSVNASFEARSIIQFTDRDNPNRAGQYVNVFPQYIDVRRQIDRIGFLSEPQFCYALACYAWLREEGWPDWASHLQRDPANSLNDGLRYLDDTARPGELP</sequence>
<reference evidence="1 2" key="1">
    <citation type="submission" date="2016-12" db="EMBL/GenBank/DDBJ databases">
        <title>The draft genome sequence of Actinophytocola xinjiangensis.</title>
        <authorList>
            <person name="Wang W."/>
            <person name="Yuan L."/>
        </authorList>
    </citation>
    <scope>NUCLEOTIDE SEQUENCE [LARGE SCALE GENOMIC DNA]</scope>
    <source>
        <strain evidence="1 2">CGMCC 4.4663</strain>
    </source>
</reference>
<dbReference type="OrthoDB" id="2041998at2"/>
<evidence type="ECO:0000313" key="2">
    <source>
        <dbReference type="Proteomes" id="UP000185696"/>
    </source>
</evidence>
<dbReference type="Proteomes" id="UP000185696">
    <property type="component" value="Unassembled WGS sequence"/>
</dbReference>
<dbReference type="EMBL" id="MSIF01000002">
    <property type="protein sequence ID" value="OLF12984.1"/>
    <property type="molecule type" value="Genomic_DNA"/>
</dbReference>
<gene>
    <name evidence="1" type="ORF">BLA60_06980</name>
</gene>